<dbReference type="AlphaFoldDB" id="A0A0F9LAZ2"/>
<reference evidence="1" key="1">
    <citation type="journal article" date="2015" name="Nature">
        <title>Complex archaea that bridge the gap between prokaryotes and eukaryotes.</title>
        <authorList>
            <person name="Spang A."/>
            <person name="Saw J.H."/>
            <person name="Jorgensen S.L."/>
            <person name="Zaremba-Niedzwiedzka K."/>
            <person name="Martijn J."/>
            <person name="Lind A.E."/>
            <person name="van Eijk R."/>
            <person name="Schleper C."/>
            <person name="Guy L."/>
            <person name="Ettema T.J."/>
        </authorList>
    </citation>
    <scope>NUCLEOTIDE SEQUENCE</scope>
</reference>
<dbReference type="EMBL" id="LAZR01012859">
    <property type="protein sequence ID" value="KKM24745.1"/>
    <property type="molecule type" value="Genomic_DNA"/>
</dbReference>
<name>A0A0F9LAZ2_9ZZZZ</name>
<proteinExistence type="predicted"/>
<protein>
    <submittedName>
        <fullName evidence="1">Uncharacterized protein</fullName>
    </submittedName>
</protein>
<accession>A0A0F9LAZ2</accession>
<evidence type="ECO:0000313" key="1">
    <source>
        <dbReference type="EMBL" id="KKM24745.1"/>
    </source>
</evidence>
<comment type="caution">
    <text evidence="1">The sequence shown here is derived from an EMBL/GenBank/DDBJ whole genome shotgun (WGS) entry which is preliminary data.</text>
</comment>
<organism evidence="1">
    <name type="scientific">marine sediment metagenome</name>
    <dbReference type="NCBI Taxonomy" id="412755"/>
    <lineage>
        <taxon>unclassified sequences</taxon>
        <taxon>metagenomes</taxon>
        <taxon>ecological metagenomes</taxon>
    </lineage>
</organism>
<sequence>MAFLPNDRQVAPQNEINLNVYVISVGWAVPTIKIIMLKEVVGGTHPTRSINVIITPTACSLALRKLAVGAEPSPEKCHAE</sequence>
<gene>
    <name evidence="1" type="ORF">LCGC14_1602020</name>
</gene>